<evidence type="ECO:0000313" key="1">
    <source>
        <dbReference type="EMBL" id="KAJ3482947.1"/>
    </source>
</evidence>
<dbReference type="Gene3D" id="3.80.10.10">
    <property type="entry name" value="Ribonuclease Inhibitor"/>
    <property type="match status" value="1"/>
</dbReference>
<comment type="caution">
    <text evidence="1">The sequence shown here is derived from an EMBL/GenBank/DDBJ whole genome shotgun (WGS) entry which is preliminary data.</text>
</comment>
<evidence type="ECO:0008006" key="3">
    <source>
        <dbReference type="Google" id="ProtNLM"/>
    </source>
</evidence>
<dbReference type="EMBL" id="JANAWD010000249">
    <property type="protein sequence ID" value="KAJ3482947.1"/>
    <property type="molecule type" value="Genomic_DNA"/>
</dbReference>
<gene>
    <name evidence="1" type="ORF">NLI96_g6626</name>
</gene>
<evidence type="ECO:0000313" key="2">
    <source>
        <dbReference type="Proteomes" id="UP001212997"/>
    </source>
</evidence>
<sequence>MERINGLPDEILVLVFEQSSYYIVTGTDRHSQADKKTVVPNAQGGGTTRDPLPLAILVAHVCQRWRRIAFGTPLVWRTVPIVNPKNKKLLKMFLDHSGVYPLDIFLHAKNLGTSDAMTTILEQSHRWNGLYIRVASAPFLFVVINHLRHAIAPRLRRFELYIDAQPKSVGHLPPIFNHHPPDLHTLRLEGGTFDFRSSIMCGLTSLTLARFPRGMGQPSHTTFRDILAASPHLLHLSLDGVLPRLAVDIQYDEIEVPTLESLTLTLYQGCDTIEQLFAVLVVPRLRTLIYNSGWTVAFSYFDASLPILAAKYGSLQELHFTIACETPLLDQGVDPLFFCAFPNLRSLVLNVFDDAYAAYFVLPWIEASHSGGGHLTEGVWPKFDLLTVRAPYDNDGSVDLDDVLEILATVRMSLDLPFDLLESSIYEERFTEMKQIRYEMVDTTLEKGYGSVLHR</sequence>
<accession>A0AAD5V2B7</accession>
<dbReference type="Proteomes" id="UP001212997">
    <property type="component" value="Unassembled WGS sequence"/>
</dbReference>
<organism evidence="1 2">
    <name type="scientific">Meripilus lineatus</name>
    <dbReference type="NCBI Taxonomy" id="2056292"/>
    <lineage>
        <taxon>Eukaryota</taxon>
        <taxon>Fungi</taxon>
        <taxon>Dikarya</taxon>
        <taxon>Basidiomycota</taxon>
        <taxon>Agaricomycotina</taxon>
        <taxon>Agaricomycetes</taxon>
        <taxon>Polyporales</taxon>
        <taxon>Meripilaceae</taxon>
        <taxon>Meripilus</taxon>
    </lineage>
</organism>
<proteinExistence type="predicted"/>
<dbReference type="AlphaFoldDB" id="A0AAD5V2B7"/>
<name>A0AAD5V2B7_9APHY</name>
<dbReference type="InterPro" id="IPR032675">
    <property type="entry name" value="LRR_dom_sf"/>
</dbReference>
<keyword evidence="2" id="KW-1185">Reference proteome</keyword>
<protein>
    <recommendedName>
        <fullName evidence="3">F-box domain-containing protein</fullName>
    </recommendedName>
</protein>
<reference evidence="1" key="1">
    <citation type="submission" date="2022-07" db="EMBL/GenBank/DDBJ databases">
        <title>Genome Sequence of Physisporinus lineatus.</title>
        <authorList>
            <person name="Buettner E."/>
        </authorList>
    </citation>
    <scope>NUCLEOTIDE SEQUENCE</scope>
    <source>
        <strain evidence="1">VT162</strain>
    </source>
</reference>
<dbReference type="Gene3D" id="1.20.1280.50">
    <property type="match status" value="1"/>
</dbReference>